<comment type="caution">
    <text evidence="2">The sequence shown here is derived from an EMBL/GenBank/DDBJ whole genome shotgun (WGS) entry which is preliminary data.</text>
</comment>
<name>A0A812KU67_SYMPI</name>
<reference evidence="2" key="1">
    <citation type="submission" date="2021-02" db="EMBL/GenBank/DDBJ databases">
        <authorList>
            <person name="Dougan E. K."/>
            <person name="Rhodes N."/>
            <person name="Thang M."/>
            <person name="Chan C."/>
        </authorList>
    </citation>
    <scope>NUCLEOTIDE SEQUENCE</scope>
</reference>
<dbReference type="EMBL" id="CAJNIZ010004551">
    <property type="protein sequence ID" value="CAE7233791.1"/>
    <property type="molecule type" value="Genomic_DNA"/>
</dbReference>
<proteinExistence type="predicted"/>
<feature type="region of interest" description="Disordered" evidence="1">
    <location>
        <begin position="80"/>
        <end position="105"/>
    </location>
</feature>
<gene>
    <name evidence="2" type="ORF">SPIL2461_LOCUS3690</name>
</gene>
<dbReference type="Proteomes" id="UP000649617">
    <property type="component" value="Unassembled WGS sequence"/>
</dbReference>
<evidence type="ECO:0000256" key="1">
    <source>
        <dbReference type="SAM" id="MobiDB-lite"/>
    </source>
</evidence>
<evidence type="ECO:0000313" key="3">
    <source>
        <dbReference type="Proteomes" id="UP000649617"/>
    </source>
</evidence>
<feature type="non-terminal residue" evidence="2">
    <location>
        <position position="1"/>
    </location>
</feature>
<protein>
    <submittedName>
        <fullName evidence="2">Uncharacterized protein</fullName>
    </submittedName>
</protein>
<organism evidence="2 3">
    <name type="scientific">Symbiodinium pilosum</name>
    <name type="common">Dinoflagellate</name>
    <dbReference type="NCBI Taxonomy" id="2952"/>
    <lineage>
        <taxon>Eukaryota</taxon>
        <taxon>Sar</taxon>
        <taxon>Alveolata</taxon>
        <taxon>Dinophyceae</taxon>
        <taxon>Suessiales</taxon>
        <taxon>Symbiodiniaceae</taxon>
        <taxon>Symbiodinium</taxon>
    </lineage>
</organism>
<keyword evidence="3" id="KW-1185">Reference proteome</keyword>
<dbReference type="AlphaFoldDB" id="A0A812KU67"/>
<dbReference type="OrthoDB" id="438822at2759"/>
<accession>A0A812KU67</accession>
<evidence type="ECO:0000313" key="2">
    <source>
        <dbReference type="EMBL" id="CAE7233791.1"/>
    </source>
</evidence>
<sequence>GHSKASIFHGADEYLEVLKRKYEAELRSENDHEIAALKNALPGEGDAVGAAPSNDKMLSVQKNNENRSPKTNALPHFEEAGSQAAESGIPLHQDHSRSCSDMAVF</sequence>